<dbReference type="OMA" id="LQAPYNW"/>
<dbReference type="Pfam" id="PF13679">
    <property type="entry name" value="Methyltransf_32"/>
    <property type="match status" value="1"/>
</dbReference>
<name>A0A3P8VEY8_CYNSE</name>
<dbReference type="STRING" id="244447.ENSCSEP00000012814"/>
<dbReference type="InParanoid" id="A0A3P8VEY8"/>
<evidence type="ECO:0000256" key="1">
    <source>
        <dbReference type="SAM" id="MobiDB-lite"/>
    </source>
</evidence>
<dbReference type="SUPFAM" id="SSF53335">
    <property type="entry name" value="S-adenosyl-L-methionine-dependent methyltransferases"/>
    <property type="match status" value="1"/>
</dbReference>
<dbReference type="InterPro" id="IPR025714">
    <property type="entry name" value="Methyltranfer_dom"/>
</dbReference>
<dbReference type="CTD" id="84190"/>
<dbReference type="OrthoDB" id="10258156at2759"/>
<dbReference type="PANTHER" id="PTHR12496:SF9">
    <property type="entry name" value="METHYLTRANSFERASE-LIKE PROTEIN 25-RELATED"/>
    <property type="match status" value="1"/>
</dbReference>
<dbReference type="InterPro" id="IPR052220">
    <property type="entry name" value="METTL25"/>
</dbReference>
<dbReference type="PANTHER" id="PTHR12496">
    <property type="entry name" value="CGI-41 METHYLTRANSFERASE"/>
    <property type="match status" value="1"/>
</dbReference>
<feature type="region of interest" description="Disordered" evidence="1">
    <location>
        <begin position="226"/>
        <end position="249"/>
    </location>
</feature>
<accession>A0A3P8VEY8</accession>
<keyword evidence="4" id="KW-1185">Reference proteome</keyword>
<dbReference type="Proteomes" id="UP000265120">
    <property type="component" value="Chromosome 8"/>
</dbReference>
<dbReference type="CDD" id="cd02440">
    <property type="entry name" value="AdoMet_MTases"/>
    <property type="match status" value="1"/>
</dbReference>
<dbReference type="Ensembl" id="ENSCSET00000012970.1">
    <property type="protein sequence ID" value="ENSCSEP00000012814.1"/>
    <property type="gene ID" value="ENSCSEG00000008293.1"/>
</dbReference>
<protein>
    <submittedName>
        <fullName evidence="3">Methyltransferase like 25</fullName>
    </submittedName>
</protein>
<evidence type="ECO:0000313" key="4">
    <source>
        <dbReference type="Proteomes" id="UP000265120"/>
    </source>
</evidence>
<sequence length="587" mass="65624">MSPSSYSLAEIQHKIDKVKQFLSIALRIANAHTVEFYTHNVWKQFVALPPEDVLSAVLRGSEQQGAPEFKRKDDSRSIFGFCPDTQRLVDAHELLRAATAHSLPGLGVCWSRDELLQTLREEKLESGAAGAEMGAELQPDEFMNSKKSHEVQSMSEVVACLAKCCGVRQVIDVGSGKGYLSSFLSLQYGLQVYGIDSSSINTHGAQERNRKLKKFSRSYQKRIKAVEAQREAEQSHQDTSEEEKVGFSGDGGVLCGAEGEIMSEETEKDFSDVSSARPNPETEEMFLSALSLDVIETMPPRISPTLLSAEERERRKKENLEKKALNRTDGTSAVFSPLTSYVTAETELRELISELEHAVMVGLHTCGDLAPSTLRMFVAKPELSAVCSVGCCYHLLTEEFDPAVQGCPDRLCGFPLSHYLHTHSWFCGRNARMSACLALERVSLGQGIQMESLFYRAVLHVILRDHYSAYKSEKRVGNVYSKATSFVDYVRRALRKLELDESKLSNSDVQEFHDRFRPRMNEMLAFNMLKVTLAPCIEGLILLDRLCYLKEQDVPVSALVQLFDPLLSPRCYAVVGLKMFGKQNCLS</sequence>
<proteinExistence type="predicted"/>
<dbReference type="KEGG" id="csem:103382760"/>
<feature type="compositionally biased region" description="Basic and acidic residues" evidence="1">
    <location>
        <begin position="309"/>
        <end position="323"/>
    </location>
</feature>
<dbReference type="InterPro" id="IPR029063">
    <property type="entry name" value="SAM-dependent_MTases_sf"/>
</dbReference>
<reference evidence="3" key="2">
    <citation type="submission" date="2025-08" db="UniProtKB">
        <authorList>
            <consortium name="Ensembl"/>
        </authorList>
    </citation>
    <scope>IDENTIFICATION</scope>
</reference>
<reference evidence="3 4" key="1">
    <citation type="journal article" date="2014" name="Nat. Genet.">
        <title>Whole-genome sequence of a flatfish provides insights into ZW sex chromosome evolution and adaptation to a benthic lifestyle.</title>
        <authorList>
            <person name="Chen S."/>
            <person name="Zhang G."/>
            <person name="Shao C."/>
            <person name="Huang Q."/>
            <person name="Liu G."/>
            <person name="Zhang P."/>
            <person name="Song W."/>
            <person name="An N."/>
            <person name="Chalopin D."/>
            <person name="Volff J.N."/>
            <person name="Hong Y."/>
            <person name="Li Q."/>
            <person name="Sha Z."/>
            <person name="Zhou H."/>
            <person name="Xie M."/>
            <person name="Yu Q."/>
            <person name="Liu Y."/>
            <person name="Xiang H."/>
            <person name="Wang N."/>
            <person name="Wu K."/>
            <person name="Yang C."/>
            <person name="Zhou Q."/>
            <person name="Liao X."/>
            <person name="Yang L."/>
            <person name="Hu Q."/>
            <person name="Zhang J."/>
            <person name="Meng L."/>
            <person name="Jin L."/>
            <person name="Tian Y."/>
            <person name="Lian J."/>
            <person name="Yang J."/>
            <person name="Miao G."/>
            <person name="Liu S."/>
            <person name="Liang Z."/>
            <person name="Yan F."/>
            <person name="Li Y."/>
            <person name="Sun B."/>
            <person name="Zhang H."/>
            <person name="Zhang J."/>
            <person name="Zhu Y."/>
            <person name="Du M."/>
            <person name="Zhao Y."/>
            <person name="Schartl M."/>
            <person name="Tang Q."/>
            <person name="Wang J."/>
        </authorList>
    </citation>
    <scope>NUCLEOTIDE SEQUENCE</scope>
</reference>
<reference evidence="3" key="3">
    <citation type="submission" date="2025-09" db="UniProtKB">
        <authorList>
            <consortium name="Ensembl"/>
        </authorList>
    </citation>
    <scope>IDENTIFICATION</scope>
</reference>
<evidence type="ECO:0000259" key="2">
    <source>
        <dbReference type="Pfam" id="PF13679"/>
    </source>
</evidence>
<dbReference type="GeneID" id="103382760"/>
<dbReference type="RefSeq" id="XP_008313882.1">
    <property type="nucleotide sequence ID" value="XM_008315660.3"/>
</dbReference>
<dbReference type="Gene3D" id="3.40.50.150">
    <property type="entry name" value="Vaccinia Virus protein VP39"/>
    <property type="match status" value="1"/>
</dbReference>
<feature type="domain" description="Methyltransferase" evidence="2">
    <location>
        <begin position="146"/>
        <end position="398"/>
    </location>
</feature>
<dbReference type="FunCoup" id="A0A3P8VEY8">
    <property type="interactions" value="322"/>
</dbReference>
<feature type="region of interest" description="Disordered" evidence="1">
    <location>
        <begin position="303"/>
        <end position="323"/>
    </location>
</feature>
<dbReference type="AlphaFoldDB" id="A0A3P8VEY8"/>
<evidence type="ECO:0000313" key="3">
    <source>
        <dbReference type="Ensembl" id="ENSCSEP00000012814.1"/>
    </source>
</evidence>
<feature type="compositionally biased region" description="Basic and acidic residues" evidence="1">
    <location>
        <begin position="226"/>
        <end position="245"/>
    </location>
</feature>
<organism evidence="3 4">
    <name type="scientific">Cynoglossus semilaevis</name>
    <name type="common">Tongue sole</name>
    <dbReference type="NCBI Taxonomy" id="244447"/>
    <lineage>
        <taxon>Eukaryota</taxon>
        <taxon>Metazoa</taxon>
        <taxon>Chordata</taxon>
        <taxon>Craniata</taxon>
        <taxon>Vertebrata</taxon>
        <taxon>Euteleostomi</taxon>
        <taxon>Actinopterygii</taxon>
        <taxon>Neopterygii</taxon>
        <taxon>Teleostei</taxon>
        <taxon>Neoteleostei</taxon>
        <taxon>Acanthomorphata</taxon>
        <taxon>Carangaria</taxon>
        <taxon>Pleuronectiformes</taxon>
        <taxon>Pleuronectoidei</taxon>
        <taxon>Cynoglossidae</taxon>
        <taxon>Cynoglossinae</taxon>
        <taxon>Cynoglossus</taxon>
    </lineage>
</organism>
<dbReference type="GeneTree" id="ENSGT00530000063745"/>